<feature type="binding site" evidence="3">
    <location>
        <position position="205"/>
    </location>
    <ligand>
        <name>a divalent metal cation</name>
        <dbReference type="ChEBI" id="CHEBI:60240"/>
        <label>1</label>
    </ligand>
</feature>
<evidence type="ECO:0000313" key="5">
    <source>
        <dbReference type="Proteomes" id="UP000070427"/>
    </source>
</evidence>
<evidence type="ECO:0000256" key="3">
    <source>
        <dbReference type="PIRSR" id="PIRSR005902-1"/>
    </source>
</evidence>
<sequence length="258" mass="28495">MMGGSVLVDAHAHLDDAAFDGDREELLKHIKEQGIIVINAGSDLESSRMSLELARNYDFVYACAGVHPHEASKVSPDYIDGLRELAKHPKVVAVGEIGLDYHYNFSPREVQKKVFEAQLSLAKEMGLPVVVHSREALGDTLEILKKSGVKKGLMHCYSGSLDEARDFLDLGFYFSFGGVLTFKKAEDVRKVAAGLPKGRVLIETDCPYLSPEPFRGKRNDPTRLVYIIRALADIWGISEGEVGEITKNNAKELFGIEC</sequence>
<dbReference type="PIRSF" id="PIRSF005902">
    <property type="entry name" value="DNase_TatD"/>
    <property type="match status" value="1"/>
</dbReference>
<feature type="binding site" evidence="3">
    <location>
        <position position="155"/>
    </location>
    <ligand>
        <name>a divalent metal cation</name>
        <dbReference type="ChEBI" id="CHEBI:60240"/>
        <label>2</label>
    </ligand>
</feature>
<comment type="caution">
    <text evidence="4">The sequence shown here is derived from an EMBL/GenBank/DDBJ whole genome shotgun (WGS) entry which is preliminary data.</text>
</comment>
<dbReference type="PANTHER" id="PTHR46124:SF2">
    <property type="entry name" value="D-AMINOACYL-TRNA DEACYLASE"/>
    <property type="match status" value="1"/>
</dbReference>
<dbReference type="PATRIC" id="fig|520764.3.peg.895"/>
<dbReference type="NCBIfam" id="TIGR00010">
    <property type="entry name" value="YchF/TatD family DNA exonuclease"/>
    <property type="match status" value="1"/>
</dbReference>
<dbReference type="InterPro" id="IPR001130">
    <property type="entry name" value="TatD-like"/>
</dbReference>
<dbReference type="FunCoup" id="A0A140LBC6">
    <property type="interactions" value="358"/>
</dbReference>
<feature type="binding site" evidence="3">
    <location>
        <position position="96"/>
    </location>
    <ligand>
        <name>a divalent metal cation</name>
        <dbReference type="ChEBI" id="CHEBI:60240"/>
        <label>1</label>
    </ligand>
</feature>
<evidence type="ECO:0000256" key="1">
    <source>
        <dbReference type="ARBA" id="ARBA00022723"/>
    </source>
</evidence>
<dbReference type="GO" id="GO:0005829">
    <property type="term" value="C:cytosol"/>
    <property type="evidence" value="ECO:0007669"/>
    <property type="project" value="TreeGrafter"/>
</dbReference>
<evidence type="ECO:0000313" key="4">
    <source>
        <dbReference type="EMBL" id="KXG77851.1"/>
    </source>
</evidence>
<dbReference type="AlphaFoldDB" id="A0A140LBC6"/>
<dbReference type="GO" id="GO:0016788">
    <property type="term" value="F:hydrolase activity, acting on ester bonds"/>
    <property type="evidence" value="ECO:0007669"/>
    <property type="project" value="InterPro"/>
</dbReference>
<dbReference type="STRING" id="520764.AN618_08630"/>
<organism evidence="4 5">
    <name type="scientific">Fervidicola ferrireducens</name>
    <dbReference type="NCBI Taxonomy" id="520764"/>
    <lineage>
        <taxon>Bacteria</taxon>
        <taxon>Bacillati</taxon>
        <taxon>Bacillota</taxon>
        <taxon>Clostridia</taxon>
        <taxon>Thermosediminibacterales</taxon>
        <taxon>Thermosediminibacteraceae</taxon>
        <taxon>Fervidicola</taxon>
    </lineage>
</organism>
<accession>A0A140LBC6</accession>
<dbReference type="Pfam" id="PF01026">
    <property type="entry name" value="TatD_DNase"/>
    <property type="match status" value="1"/>
</dbReference>
<reference evidence="4 5" key="1">
    <citation type="submission" date="2015-12" db="EMBL/GenBank/DDBJ databases">
        <title>Draft genome sequnece of Fervidicola ferrireducens strain Y170.</title>
        <authorList>
            <person name="Patel B.K."/>
        </authorList>
    </citation>
    <scope>NUCLEOTIDE SEQUENCE [LARGE SCALE GENOMIC DNA]</scope>
    <source>
        <strain evidence="4 5">Y170</strain>
    </source>
</reference>
<dbReference type="InterPro" id="IPR015991">
    <property type="entry name" value="TatD/YcfH-like"/>
</dbReference>
<dbReference type="GO" id="GO:0004536">
    <property type="term" value="F:DNA nuclease activity"/>
    <property type="evidence" value="ECO:0007669"/>
    <property type="project" value="InterPro"/>
</dbReference>
<dbReference type="InterPro" id="IPR018228">
    <property type="entry name" value="DNase_TatD-rel_CS"/>
</dbReference>
<dbReference type="EC" id="3.1.21.-" evidence="4"/>
<proteinExistence type="predicted"/>
<dbReference type="SUPFAM" id="SSF51556">
    <property type="entry name" value="Metallo-dependent hydrolases"/>
    <property type="match status" value="1"/>
</dbReference>
<dbReference type="FunFam" id="3.20.20.140:FF:000005">
    <property type="entry name" value="TatD family hydrolase"/>
    <property type="match status" value="1"/>
</dbReference>
<name>A0A140LBC6_9FIRM</name>
<gene>
    <name evidence="4" type="primary">ycfH</name>
    <name evidence="4" type="ORF">AN618_08630</name>
</gene>
<keyword evidence="1 3" id="KW-0479">Metal-binding</keyword>
<dbReference type="GO" id="GO:0046872">
    <property type="term" value="F:metal ion binding"/>
    <property type="evidence" value="ECO:0007669"/>
    <property type="project" value="UniProtKB-KW"/>
</dbReference>
<evidence type="ECO:0000256" key="2">
    <source>
        <dbReference type="ARBA" id="ARBA00022801"/>
    </source>
</evidence>
<dbReference type="PANTHER" id="PTHR46124">
    <property type="entry name" value="D-AMINOACYL-TRNA DEACYLASE"/>
    <property type="match status" value="1"/>
</dbReference>
<feature type="binding site" evidence="3">
    <location>
        <position position="11"/>
    </location>
    <ligand>
        <name>a divalent metal cation</name>
        <dbReference type="ChEBI" id="CHEBI:60240"/>
        <label>1</label>
    </ligand>
</feature>
<keyword evidence="2 4" id="KW-0378">Hydrolase</keyword>
<feature type="binding site" evidence="3">
    <location>
        <position position="132"/>
    </location>
    <ligand>
        <name>a divalent metal cation</name>
        <dbReference type="ChEBI" id="CHEBI:60240"/>
        <label>2</label>
    </ligand>
</feature>
<dbReference type="CDD" id="cd01310">
    <property type="entry name" value="TatD_DNAse"/>
    <property type="match status" value="1"/>
</dbReference>
<protein>
    <submittedName>
        <fullName evidence="4">Putative deoxyribonuclease YcfH</fullName>
        <ecNumber evidence="4">3.1.21.-</ecNumber>
    </submittedName>
</protein>
<dbReference type="EMBL" id="LOED01000007">
    <property type="protein sequence ID" value="KXG77851.1"/>
    <property type="molecule type" value="Genomic_DNA"/>
</dbReference>
<keyword evidence="5" id="KW-1185">Reference proteome</keyword>
<feature type="binding site" evidence="3">
    <location>
        <position position="13"/>
    </location>
    <ligand>
        <name>a divalent metal cation</name>
        <dbReference type="ChEBI" id="CHEBI:60240"/>
        <label>1</label>
    </ligand>
</feature>
<dbReference type="Gene3D" id="3.20.20.140">
    <property type="entry name" value="Metal-dependent hydrolases"/>
    <property type="match status" value="1"/>
</dbReference>
<dbReference type="PROSITE" id="PS01137">
    <property type="entry name" value="TATD_1"/>
    <property type="match status" value="1"/>
</dbReference>
<dbReference type="InterPro" id="IPR032466">
    <property type="entry name" value="Metal_Hydrolase"/>
</dbReference>
<dbReference type="Proteomes" id="UP000070427">
    <property type="component" value="Unassembled WGS sequence"/>
</dbReference>
<dbReference type="InParanoid" id="A0A140LBC6"/>